<dbReference type="EMBL" id="JACEIK010003917">
    <property type="protein sequence ID" value="MCD9643531.1"/>
    <property type="molecule type" value="Genomic_DNA"/>
</dbReference>
<keyword evidence="3" id="KW-1185">Reference proteome</keyword>
<feature type="region of interest" description="Disordered" evidence="1">
    <location>
        <begin position="1"/>
        <end position="20"/>
    </location>
</feature>
<feature type="region of interest" description="Disordered" evidence="1">
    <location>
        <begin position="25"/>
        <end position="52"/>
    </location>
</feature>
<comment type="caution">
    <text evidence="2">The sequence shown here is derived from an EMBL/GenBank/DDBJ whole genome shotgun (WGS) entry which is preliminary data.</text>
</comment>
<proteinExistence type="predicted"/>
<organism evidence="2 3">
    <name type="scientific">Datura stramonium</name>
    <name type="common">Jimsonweed</name>
    <name type="synonym">Common thornapple</name>
    <dbReference type="NCBI Taxonomy" id="4076"/>
    <lineage>
        <taxon>Eukaryota</taxon>
        <taxon>Viridiplantae</taxon>
        <taxon>Streptophyta</taxon>
        <taxon>Embryophyta</taxon>
        <taxon>Tracheophyta</taxon>
        <taxon>Spermatophyta</taxon>
        <taxon>Magnoliopsida</taxon>
        <taxon>eudicotyledons</taxon>
        <taxon>Gunneridae</taxon>
        <taxon>Pentapetalae</taxon>
        <taxon>asterids</taxon>
        <taxon>lamiids</taxon>
        <taxon>Solanales</taxon>
        <taxon>Solanaceae</taxon>
        <taxon>Solanoideae</taxon>
        <taxon>Datureae</taxon>
        <taxon>Datura</taxon>
    </lineage>
</organism>
<reference evidence="2 3" key="1">
    <citation type="journal article" date="2021" name="BMC Genomics">
        <title>Datura genome reveals duplications of psychoactive alkaloid biosynthetic genes and high mutation rate following tissue culture.</title>
        <authorList>
            <person name="Rajewski A."/>
            <person name="Carter-House D."/>
            <person name="Stajich J."/>
            <person name="Litt A."/>
        </authorList>
    </citation>
    <scope>NUCLEOTIDE SEQUENCE [LARGE SCALE GENOMIC DNA]</scope>
    <source>
        <strain evidence="2">AR-01</strain>
    </source>
</reference>
<gene>
    <name evidence="2" type="ORF">HAX54_031106</name>
</gene>
<protein>
    <submittedName>
        <fullName evidence="2">Uncharacterized protein</fullName>
    </submittedName>
</protein>
<evidence type="ECO:0000313" key="2">
    <source>
        <dbReference type="EMBL" id="MCD9643531.1"/>
    </source>
</evidence>
<feature type="compositionally biased region" description="Polar residues" evidence="1">
    <location>
        <begin position="33"/>
        <end position="52"/>
    </location>
</feature>
<feature type="non-terminal residue" evidence="2">
    <location>
        <position position="1"/>
    </location>
</feature>
<dbReference type="Proteomes" id="UP000823775">
    <property type="component" value="Unassembled WGS sequence"/>
</dbReference>
<evidence type="ECO:0000256" key="1">
    <source>
        <dbReference type="SAM" id="MobiDB-lite"/>
    </source>
</evidence>
<accession>A0ABS8VB18</accession>
<name>A0ABS8VB18_DATST</name>
<evidence type="ECO:0000313" key="3">
    <source>
        <dbReference type="Proteomes" id="UP000823775"/>
    </source>
</evidence>
<sequence>KSWTASSMSGQRFSWTASQRNVASAEVSAANNTGSLPLQTRMQTRNGARTKV</sequence>